<gene>
    <name evidence="1" type="ORF">NCTC5664_00207</name>
</gene>
<dbReference type="EMBL" id="UHAQ01000002">
    <property type="protein sequence ID" value="SUK31683.1"/>
    <property type="molecule type" value="Genomic_DNA"/>
</dbReference>
<evidence type="ECO:0000313" key="1">
    <source>
        <dbReference type="EMBL" id="SUK31683.1"/>
    </source>
</evidence>
<reference evidence="1 2" key="1">
    <citation type="submission" date="2018-06" db="EMBL/GenBank/DDBJ databases">
        <authorList>
            <consortium name="Pathogen Informatics"/>
            <person name="Doyle S."/>
        </authorList>
    </citation>
    <scope>NUCLEOTIDE SEQUENCE [LARGE SCALE GENOMIC DNA]</scope>
    <source>
        <strain evidence="1 2">NCTC5664</strain>
    </source>
</reference>
<dbReference type="AlphaFoldDB" id="A0A380DLK0"/>
<dbReference type="Proteomes" id="UP000254502">
    <property type="component" value="Unassembled WGS sequence"/>
</dbReference>
<evidence type="ECO:0000313" key="2">
    <source>
        <dbReference type="Proteomes" id="UP000254502"/>
    </source>
</evidence>
<accession>A0A380DLK0</accession>
<dbReference type="GO" id="GO:0008792">
    <property type="term" value="F:arginine decarboxylase activity"/>
    <property type="evidence" value="ECO:0007669"/>
    <property type="project" value="UniProtKB-EC"/>
</dbReference>
<organism evidence="1 2">
    <name type="scientific">Staphylococcus aureus</name>
    <dbReference type="NCBI Taxonomy" id="1280"/>
    <lineage>
        <taxon>Bacteria</taxon>
        <taxon>Bacillati</taxon>
        <taxon>Bacillota</taxon>
        <taxon>Bacilli</taxon>
        <taxon>Bacillales</taxon>
        <taxon>Staphylococcaceae</taxon>
        <taxon>Staphylococcus</taxon>
    </lineage>
</organism>
<keyword evidence="1" id="KW-0456">Lyase</keyword>
<sequence length="38" mass="4394">MARNVHKSVLHALDISQQEGHFIETHQSPLTNHYNKVI</sequence>
<dbReference type="EC" id="4.1.1.19" evidence="1"/>
<proteinExistence type="predicted"/>
<name>A0A380DLK0_STAAU</name>
<protein>
    <submittedName>
        <fullName evidence="1">Arginine decarboxylase / Lysine decarboxylase</fullName>
        <ecNumber evidence="1">4.1.1.19</ecNumber>
    </submittedName>
</protein>